<reference evidence="4 5" key="1">
    <citation type="submission" date="2017-05" db="EMBL/GenBank/DDBJ databases">
        <title>Vagococcus spp. assemblies.</title>
        <authorList>
            <person name="Gulvik C.A."/>
        </authorList>
    </citation>
    <scope>NUCLEOTIDE SEQUENCE [LARGE SCALE GENOMIC DNA]</scope>
    <source>
        <strain evidence="4 5">SS1714</strain>
    </source>
</reference>
<sequence>MTIKKIGKWFLRIVLAIVGIIVVALLVTATVNQIALSKETKKIKDYGQKIDVYDGKMNVRIDGKGKETIVLLPGYGTPSPGIDFKPLINELKSDYQVITIEPFGYGLSSQTKRERTLENVTEEIHYVLAQLKIESFILMGHSISGIYGMNYVNTYPNEVKAFVGIDTSVPNQPWPGNPTKTIDFLRYSGVLRLFTKMRPELFEYPHLTKEENEQYRMLNLKNTGNQSMRSEGIELDNSFEKVKTMTFPKSLPLLLFIDHGNAETVPTWRDLHLKQVKNANKGASFELEGGHYLHRTQSKKIVSEMKQFLND</sequence>
<dbReference type="RefSeq" id="WP_126791987.1">
    <property type="nucleotide sequence ID" value="NZ_CP060720.1"/>
</dbReference>
<dbReference type="GeneID" id="95581489"/>
<dbReference type="EMBL" id="NGKB01000003">
    <property type="protein sequence ID" value="RSU16019.1"/>
    <property type="molecule type" value="Genomic_DNA"/>
</dbReference>
<gene>
    <name evidence="4" type="ORF">CBF28_03450</name>
</gene>
<evidence type="ECO:0000256" key="2">
    <source>
        <dbReference type="SAM" id="Phobius"/>
    </source>
</evidence>
<organism evidence="4 5">
    <name type="scientific">Vagococcus carniphilus</name>
    <dbReference type="NCBI Taxonomy" id="218144"/>
    <lineage>
        <taxon>Bacteria</taxon>
        <taxon>Bacillati</taxon>
        <taxon>Bacillota</taxon>
        <taxon>Bacilli</taxon>
        <taxon>Lactobacillales</taxon>
        <taxon>Enterococcaceae</taxon>
        <taxon>Vagococcus</taxon>
    </lineage>
</organism>
<dbReference type="Gene3D" id="3.40.50.1820">
    <property type="entry name" value="alpha/beta hydrolase"/>
    <property type="match status" value="1"/>
</dbReference>
<dbReference type="PANTHER" id="PTHR43798:SF31">
    <property type="entry name" value="AB HYDROLASE SUPERFAMILY PROTEIN YCLE"/>
    <property type="match status" value="1"/>
</dbReference>
<keyword evidence="1 4" id="KW-0378">Hydrolase</keyword>
<name>A0A430B6U1_9ENTE</name>
<comment type="caution">
    <text evidence="4">The sequence shown here is derived from an EMBL/GenBank/DDBJ whole genome shotgun (WGS) entry which is preliminary data.</text>
</comment>
<feature type="transmembrane region" description="Helical" evidence="2">
    <location>
        <begin position="9"/>
        <end position="31"/>
    </location>
</feature>
<keyword evidence="2" id="KW-1133">Transmembrane helix</keyword>
<dbReference type="GO" id="GO:0016787">
    <property type="term" value="F:hydrolase activity"/>
    <property type="evidence" value="ECO:0007669"/>
    <property type="project" value="UniProtKB-KW"/>
</dbReference>
<dbReference type="SUPFAM" id="SSF53474">
    <property type="entry name" value="alpha/beta-Hydrolases"/>
    <property type="match status" value="1"/>
</dbReference>
<proteinExistence type="predicted"/>
<keyword evidence="2" id="KW-0472">Membrane</keyword>
<evidence type="ECO:0000313" key="4">
    <source>
        <dbReference type="EMBL" id="RSU16019.1"/>
    </source>
</evidence>
<keyword evidence="5" id="KW-1185">Reference proteome</keyword>
<dbReference type="Pfam" id="PF00561">
    <property type="entry name" value="Abhydrolase_1"/>
    <property type="match status" value="1"/>
</dbReference>
<keyword evidence="2" id="KW-0812">Transmembrane</keyword>
<dbReference type="Proteomes" id="UP000288028">
    <property type="component" value="Unassembled WGS sequence"/>
</dbReference>
<dbReference type="InterPro" id="IPR000073">
    <property type="entry name" value="AB_hydrolase_1"/>
</dbReference>
<dbReference type="InterPro" id="IPR050266">
    <property type="entry name" value="AB_hydrolase_sf"/>
</dbReference>
<evidence type="ECO:0000259" key="3">
    <source>
        <dbReference type="Pfam" id="PF00561"/>
    </source>
</evidence>
<feature type="domain" description="AB hydrolase-1" evidence="3">
    <location>
        <begin position="68"/>
        <end position="183"/>
    </location>
</feature>
<dbReference type="OrthoDB" id="1817159at2"/>
<dbReference type="InterPro" id="IPR029058">
    <property type="entry name" value="AB_hydrolase_fold"/>
</dbReference>
<dbReference type="GO" id="GO:0016020">
    <property type="term" value="C:membrane"/>
    <property type="evidence" value="ECO:0007669"/>
    <property type="project" value="TreeGrafter"/>
</dbReference>
<dbReference type="PANTHER" id="PTHR43798">
    <property type="entry name" value="MONOACYLGLYCEROL LIPASE"/>
    <property type="match status" value="1"/>
</dbReference>
<evidence type="ECO:0000256" key="1">
    <source>
        <dbReference type="ARBA" id="ARBA00022801"/>
    </source>
</evidence>
<protein>
    <submittedName>
        <fullName evidence="4">Alpha/beta hydrolase</fullName>
    </submittedName>
</protein>
<dbReference type="AlphaFoldDB" id="A0A430B6U1"/>
<evidence type="ECO:0000313" key="5">
    <source>
        <dbReference type="Proteomes" id="UP000288028"/>
    </source>
</evidence>
<accession>A0A430B6U1</accession>